<dbReference type="GO" id="GO:0005886">
    <property type="term" value="C:plasma membrane"/>
    <property type="evidence" value="ECO:0007669"/>
    <property type="project" value="TreeGrafter"/>
</dbReference>
<feature type="transmembrane region" description="Helical" evidence="17">
    <location>
        <begin position="145"/>
        <end position="162"/>
    </location>
</feature>
<comment type="caution">
    <text evidence="18">The sequence shown here is derived from an EMBL/GenBank/DDBJ whole genome shotgun (WGS) entry which is preliminary data.</text>
</comment>
<keyword evidence="3" id="KW-0808">Transferase</keyword>
<dbReference type="Proteomes" id="UP000481030">
    <property type="component" value="Unassembled WGS sequence"/>
</dbReference>
<evidence type="ECO:0000256" key="4">
    <source>
        <dbReference type="ARBA" id="ARBA00022692"/>
    </source>
</evidence>
<keyword evidence="2" id="KW-0328">Glycosyltransferase</keyword>
<evidence type="ECO:0000256" key="12">
    <source>
        <dbReference type="ARBA" id="ARBA00041185"/>
    </source>
</evidence>
<dbReference type="EC" id="2.4.99.28" evidence="14"/>
<dbReference type="GO" id="GO:0051301">
    <property type="term" value="P:cell division"/>
    <property type="evidence" value="ECO:0007669"/>
    <property type="project" value="InterPro"/>
</dbReference>
<comment type="function">
    <text evidence="16">Peptidoglycan polymerase that is essential for cell division.</text>
</comment>
<evidence type="ECO:0000256" key="8">
    <source>
        <dbReference type="ARBA" id="ARBA00023136"/>
    </source>
</evidence>
<dbReference type="GO" id="GO:0015648">
    <property type="term" value="F:lipid-linked peptidoglycan transporter activity"/>
    <property type="evidence" value="ECO:0007669"/>
    <property type="project" value="TreeGrafter"/>
</dbReference>
<feature type="transmembrane region" description="Helical" evidence="17">
    <location>
        <begin position="279"/>
        <end position="300"/>
    </location>
</feature>
<dbReference type="GO" id="GO:0009252">
    <property type="term" value="P:peptidoglycan biosynthetic process"/>
    <property type="evidence" value="ECO:0007669"/>
    <property type="project" value="UniProtKB-KW"/>
</dbReference>
<evidence type="ECO:0000256" key="3">
    <source>
        <dbReference type="ARBA" id="ARBA00022679"/>
    </source>
</evidence>
<comment type="catalytic activity">
    <reaction evidence="15">
        <text>[GlcNAc-(1-&gt;4)-Mur2Ac(oyl-L-Ala-gamma-D-Glu-L-Lys-D-Ala-D-Ala)](n)-di-trans,octa-cis-undecaprenyl diphosphate + beta-D-GlcNAc-(1-&gt;4)-Mur2Ac(oyl-L-Ala-gamma-D-Glu-L-Lys-D-Ala-D-Ala)-di-trans,octa-cis-undecaprenyl diphosphate = [GlcNAc-(1-&gt;4)-Mur2Ac(oyl-L-Ala-gamma-D-Glu-L-Lys-D-Ala-D-Ala)](n+1)-di-trans,octa-cis-undecaprenyl diphosphate + di-trans,octa-cis-undecaprenyl diphosphate + H(+)</text>
        <dbReference type="Rhea" id="RHEA:23708"/>
        <dbReference type="Rhea" id="RHEA-COMP:9602"/>
        <dbReference type="Rhea" id="RHEA-COMP:9603"/>
        <dbReference type="ChEBI" id="CHEBI:15378"/>
        <dbReference type="ChEBI" id="CHEBI:58405"/>
        <dbReference type="ChEBI" id="CHEBI:60033"/>
        <dbReference type="ChEBI" id="CHEBI:78435"/>
        <dbReference type="EC" id="2.4.99.28"/>
    </reaction>
</comment>
<dbReference type="PANTHER" id="PTHR30474">
    <property type="entry name" value="CELL CYCLE PROTEIN"/>
    <property type="match status" value="1"/>
</dbReference>
<dbReference type="OrthoDB" id="9768187at2"/>
<keyword evidence="6" id="KW-0573">Peptidoglycan synthesis</keyword>
<evidence type="ECO:0000256" key="16">
    <source>
        <dbReference type="ARBA" id="ARBA00049966"/>
    </source>
</evidence>
<feature type="transmembrane region" description="Helical" evidence="17">
    <location>
        <begin position="113"/>
        <end position="133"/>
    </location>
</feature>
<dbReference type="InterPro" id="IPR001182">
    <property type="entry name" value="FtsW/RodA"/>
</dbReference>
<dbReference type="InterPro" id="IPR018365">
    <property type="entry name" value="Cell_cycle_FtsW-rel_CS"/>
</dbReference>
<evidence type="ECO:0000256" key="2">
    <source>
        <dbReference type="ARBA" id="ARBA00022676"/>
    </source>
</evidence>
<evidence type="ECO:0000256" key="13">
    <source>
        <dbReference type="ARBA" id="ARBA00041418"/>
    </source>
</evidence>
<dbReference type="GO" id="GO:0032153">
    <property type="term" value="C:cell division site"/>
    <property type="evidence" value="ECO:0007669"/>
    <property type="project" value="TreeGrafter"/>
</dbReference>
<organism evidence="18 19">
    <name type="scientific">Cytobacillus depressus</name>
    <dbReference type="NCBI Taxonomy" id="1602942"/>
    <lineage>
        <taxon>Bacteria</taxon>
        <taxon>Bacillati</taxon>
        <taxon>Bacillota</taxon>
        <taxon>Bacilli</taxon>
        <taxon>Bacillales</taxon>
        <taxon>Bacillaceae</taxon>
        <taxon>Cytobacillus</taxon>
    </lineage>
</organism>
<feature type="transmembrane region" description="Helical" evidence="17">
    <location>
        <begin position="82"/>
        <end position="101"/>
    </location>
</feature>
<dbReference type="GO" id="GO:0008955">
    <property type="term" value="F:peptidoglycan glycosyltransferase activity"/>
    <property type="evidence" value="ECO:0007669"/>
    <property type="project" value="UniProtKB-EC"/>
</dbReference>
<name>A0A6L3VA10_9BACI</name>
<comment type="subcellular location">
    <subcellularLocation>
        <location evidence="1">Membrane</location>
        <topology evidence="1">Multi-pass membrane protein</topology>
    </subcellularLocation>
</comment>
<evidence type="ECO:0000256" key="5">
    <source>
        <dbReference type="ARBA" id="ARBA00022960"/>
    </source>
</evidence>
<dbReference type="GO" id="GO:0008360">
    <property type="term" value="P:regulation of cell shape"/>
    <property type="evidence" value="ECO:0007669"/>
    <property type="project" value="UniProtKB-KW"/>
</dbReference>
<evidence type="ECO:0000256" key="10">
    <source>
        <dbReference type="ARBA" id="ARBA00033270"/>
    </source>
</evidence>
<evidence type="ECO:0000256" key="9">
    <source>
        <dbReference type="ARBA" id="ARBA00032370"/>
    </source>
</evidence>
<evidence type="ECO:0000256" key="7">
    <source>
        <dbReference type="ARBA" id="ARBA00022989"/>
    </source>
</evidence>
<evidence type="ECO:0000256" key="17">
    <source>
        <dbReference type="SAM" id="Phobius"/>
    </source>
</evidence>
<feature type="transmembrane region" description="Helical" evidence="17">
    <location>
        <begin position="352"/>
        <end position="372"/>
    </location>
</feature>
<dbReference type="EMBL" id="WBOS01000002">
    <property type="protein sequence ID" value="KAB2337373.1"/>
    <property type="molecule type" value="Genomic_DNA"/>
</dbReference>
<feature type="transmembrane region" description="Helical" evidence="17">
    <location>
        <begin position="12"/>
        <end position="33"/>
    </location>
</feature>
<reference evidence="18 19" key="1">
    <citation type="journal article" date="2016" name="Antonie Van Leeuwenhoek">
        <title>Bacillus depressus sp. nov., isolated from soil of a sunflower field.</title>
        <authorList>
            <person name="Wei X."/>
            <person name="Xin D."/>
            <person name="Xin Y."/>
            <person name="Zhang H."/>
            <person name="Wang T."/>
            <person name="Zhang J."/>
        </authorList>
    </citation>
    <scope>NUCLEOTIDE SEQUENCE [LARGE SCALE GENOMIC DNA]</scope>
    <source>
        <strain evidence="18 19">BZ1</strain>
    </source>
</reference>
<protein>
    <recommendedName>
        <fullName evidence="12">Probable peptidoglycan glycosyltransferase FtsW</fullName>
        <ecNumber evidence="14">2.4.99.28</ecNumber>
    </recommendedName>
    <alternativeName>
        <fullName evidence="13">Cell division protein FtsW</fullName>
    </alternativeName>
    <alternativeName>
        <fullName evidence="10">Cell wall polymerase</fullName>
    </alternativeName>
    <alternativeName>
        <fullName evidence="9">Peptidoglycan polymerase</fullName>
    </alternativeName>
</protein>
<evidence type="ECO:0000313" key="19">
    <source>
        <dbReference type="Proteomes" id="UP000481030"/>
    </source>
</evidence>
<dbReference type="AlphaFoldDB" id="A0A6L3VA10"/>
<keyword evidence="8 17" id="KW-0472">Membrane</keyword>
<accession>A0A6L3VA10</accession>
<evidence type="ECO:0000256" key="14">
    <source>
        <dbReference type="ARBA" id="ARBA00044770"/>
    </source>
</evidence>
<dbReference type="RefSeq" id="WP_151534065.1">
    <property type="nucleotide sequence ID" value="NZ_WBOS01000002.1"/>
</dbReference>
<feature type="transmembrane region" description="Helical" evidence="17">
    <location>
        <begin position="53"/>
        <end position="70"/>
    </location>
</feature>
<keyword evidence="7 17" id="KW-1133">Transmembrane helix</keyword>
<evidence type="ECO:0000256" key="15">
    <source>
        <dbReference type="ARBA" id="ARBA00049902"/>
    </source>
</evidence>
<keyword evidence="5" id="KW-0133">Cell shape</keyword>
<evidence type="ECO:0000256" key="6">
    <source>
        <dbReference type="ARBA" id="ARBA00022984"/>
    </source>
</evidence>
<dbReference type="PROSITE" id="PS00428">
    <property type="entry name" value="FTSW_RODA_SPOVE"/>
    <property type="match status" value="1"/>
</dbReference>
<sequence length="400" mass="44028">MFKKILKSYDYSLIIAVVLLSIFGLIMVYSASMVWAVQRYGYESDHFYDKQKLNLIIAGIAFVIMALFPYKAMLSNKILVPMVFLSLIGLFALFIFGHAAGNAQSWFKLGARNLQPSEFVKLTVIIYLSAVYAKKQSYINEFNKGVVPPLVYLFLACLFVAIQPDFGTAGIIFVIAVMIIFASGMSYKNIFKLGFTGVLIVLPIALIMKDKIFTNVRIGRLVAFQDPFETEFGYHLVNSYLALGAGGLKGLGLGHSIQKLGYLPEAHTDFIMAVIAEELGAFGVCFVLLLLGYIVLRGLYIGLKCKDPFGSLLAIGISSMIGIQSFINLAGISGVIPLTGVPLPFISYGGSSLLQLSLAMGILVNVSMFVTYEKKYKGTSNKVKQEPIHNDTNRVLNFRK</sequence>
<feature type="transmembrane region" description="Helical" evidence="17">
    <location>
        <begin position="168"/>
        <end position="185"/>
    </location>
</feature>
<evidence type="ECO:0000256" key="11">
    <source>
        <dbReference type="ARBA" id="ARBA00038053"/>
    </source>
</evidence>
<dbReference type="PANTHER" id="PTHR30474:SF2">
    <property type="entry name" value="PEPTIDOGLYCAN GLYCOSYLTRANSFERASE FTSW-RELATED"/>
    <property type="match status" value="1"/>
</dbReference>
<feature type="transmembrane region" description="Helical" evidence="17">
    <location>
        <begin position="312"/>
        <end position="332"/>
    </location>
</feature>
<keyword evidence="4 17" id="KW-0812">Transmembrane</keyword>
<feature type="transmembrane region" description="Helical" evidence="17">
    <location>
        <begin position="190"/>
        <end position="208"/>
    </location>
</feature>
<keyword evidence="19" id="KW-1185">Reference proteome</keyword>
<evidence type="ECO:0000313" key="18">
    <source>
        <dbReference type="EMBL" id="KAB2337373.1"/>
    </source>
</evidence>
<comment type="similarity">
    <text evidence="11">Belongs to the SEDS family. FtsW subfamily.</text>
</comment>
<proteinExistence type="inferred from homology"/>
<gene>
    <name evidence="18" type="ORF">F7731_07110</name>
</gene>
<dbReference type="Pfam" id="PF01098">
    <property type="entry name" value="FTSW_RODA_SPOVE"/>
    <property type="match status" value="1"/>
</dbReference>
<evidence type="ECO:0000256" key="1">
    <source>
        <dbReference type="ARBA" id="ARBA00004141"/>
    </source>
</evidence>